<proteinExistence type="predicted"/>
<evidence type="ECO:0000313" key="1">
    <source>
        <dbReference type="EMBL" id="GAA0722289.1"/>
    </source>
</evidence>
<dbReference type="RefSeq" id="WP_343912599.1">
    <property type="nucleotide sequence ID" value="NZ_BAAAGE010000002.1"/>
</dbReference>
<accession>A0ABP3U1S5</accession>
<gene>
    <name evidence="1" type="ORF">GCM10009430_24550</name>
</gene>
<organism evidence="1 2">
    <name type="scientific">Aquimarina litoralis</name>
    <dbReference type="NCBI Taxonomy" id="584605"/>
    <lineage>
        <taxon>Bacteria</taxon>
        <taxon>Pseudomonadati</taxon>
        <taxon>Bacteroidota</taxon>
        <taxon>Flavobacteriia</taxon>
        <taxon>Flavobacteriales</taxon>
        <taxon>Flavobacteriaceae</taxon>
        <taxon>Aquimarina</taxon>
    </lineage>
</organism>
<dbReference type="EMBL" id="BAAAGE010000002">
    <property type="protein sequence ID" value="GAA0722289.1"/>
    <property type="molecule type" value="Genomic_DNA"/>
</dbReference>
<protein>
    <submittedName>
        <fullName evidence="1">Uncharacterized protein</fullName>
    </submittedName>
</protein>
<keyword evidence="2" id="KW-1185">Reference proteome</keyword>
<comment type="caution">
    <text evidence="1">The sequence shown here is derived from an EMBL/GenBank/DDBJ whole genome shotgun (WGS) entry which is preliminary data.</text>
</comment>
<dbReference type="Proteomes" id="UP001501758">
    <property type="component" value="Unassembled WGS sequence"/>
</dbReference>
<evidence type="ECO:0000313" key="2">
    <source>
        <dbReference type="Proteomes" id="UP001501758"/>
    </source>
</evidence>
<reference evidence="2" key="1">
    <citation type="journal article" date="2019" name="Int. J. Syst. Evol. Microbiol.">
        <title>The Global Catalogue of Microorganisms (GCM) 10K type strain sequencing project: providing services to taxonomists for standard genome sequencing and annotation.</title>
        <authorList>
            <consortium name="The Broad Institute Genomics Platform"/>
            <consortium name="The Broad Institute Genome Sequencing Center for Infectious Disease"/>
            <person name="Wu L."/>
            <person name="Ma J."/>
        </authorList>
    </citation>
    <scope>NUCLEOTIDE SEQUENCE [LARGE SCALE GENOMIC DNA]</scope>
    <source>
        <strain evidence="2">JCM 15974</strain>
    </source>
</reference>
<sequence length="294" mass="34413">MNLSSQKRNEIIIRTVQDVPLNSVIKKDCLDTLILEKRENKIFNQFVVQKQKNSSLSVIIKAIQDSTLSGVLTENEKDKLIEVVTKVKTISAKNLQRVNPTGNCGTYFQDKSSVDLLDINFDYNFFRPDGFQNTEEKDRETLILKEYIDSSKVVFENEPFYSEKGSYFEINKNKDQYFSKNYEFYSNDGGDFFTTYKISNILDYDNSWLKSGILHRSFFKHYSTEEKRFIDSTEDETLDVMWHYTYFETQLDESSSYINSIIIYYVTLDSSNSSEKVEFTIKKDLLTFKGIVSE</sequence>
<name>A0ABP3U1S5_9FLAO</name>